<dbReference type="Proteomes" id="UP000002194">
    <property type="component" value="Chromosome"/>
</dbReference>
<evidence type="ECO:0000256" key="1">
    <source>
        <dbReference type="SAM" id="MobiDB-lite"/>
    </source>
</evidence>
<organism evidence="2 3">
    <name type="scientific">Nitratidesulfovibrio vulgaris (strain ATCC 29579 / DSM 644 / CCUG 34227 / NCIMB 8303 / VKM B-1760 / Hildenborough)</name>
    <name type="common">Desulfovibrio vulgaris</name>
    <dbReference type="NCBI Taxonomy" id="882"/>
    <lineage>
        <taxon>Bacteria</taxon>
        <taxon>Pseudomonadati</taxon>
        <taxon>Thermodesulfobacteriota</taxon>
        <taxon>Desulfovibrionia</taxon>
        <taxon>Desulfovibrionales</taxon>
        <taxon>Desulfovibrionaceae</taxon>
        <taxon>Nitratidesulfovibrio</taxon>
    </lineage>
</organism>
<reference evidence="2 3" key="1">
    <citation type="journal article" date="2004" name="Nat. Biotechnol.">
        <title>The genome sequence of the anaerobic, sulfate-reducing bacterium Desulfovibrio vulgaris Hildenborough.</title>
        <authorList>
            <person name="Heidelberg J.F."/>
            <person name="Seshadri R."/>
            <person name="Haveman S.A."/>
            <person name="Hemme C.L."/>
            <person name="Paulsen I.T."/>
            <person name="Kolonay J.F."/>
            <person name="Eisen J.A."/>
            <person name="Ward N."/>
            <person name="Methe B."/>
            <person name="Brinkac L.M."/>
            <person name="Daugherty S.C."/>
            <person name="Deboy R.T."/>
            <person name="Dodson R.J."/>
            <person name="Durkin A.S."/>
            <person name="Madupu R."/>
            <person name="Nelson W.C."/>
            <person name="Sullivan S.A."/>
            <person name="Fouts D."/>
            <person name="Haft D.H."/>
            <person name="Selengut J."/>
            <person name="Peterson J.D."/>
            <person name="Davidsen T.M."/>
            <person name="Zafar N."/>
            <person name="Zhou L."/>
            <person name="Radune D."/>
            <person name="Dimitrov G."/>
            <person name="Hance M."/>
            <person name="Tran K."/>
            <person name="Khouri H."/>
            <person name="Gill J."/>
            <person name="Utterback T.R."/>
            <person name="Feldblyum T.V."/>
            <person name="Wall J.D."/>
            <person name="Voordouw G."/>
            <person name="Fraser C.M."/>
        </authorList>
    </citation>
    <scope>NUCLEOTIDE SEQUENCE [LARGE SCALE GENOMIC DNA]</scope>
    <source>
        <strain evidence="3">ATCC 29579 / DSM 644 / NCIMB 8303 / VKM B-1760 / Hildenborough</strain>
    </source>
</reference>
<evidence type="ECO:0000313" key="3">
    <source>
        <dbReference type="Proteomes" id="UP000002194"/>
    </source>
</evidence>
<evidence type="ECO:0000313" key="2">
    <source>
        <dbReference type="EMBL" id="AAS95954.1"/>
    </source>
</evidence>
<feature type="region of interest" description="Disordered" evidence="1">
    <location>
        <begin position="26"/>
        <end position="45"/>
    </location>
</feature>
<name>Q72C08_NITV2</name>
<dbReference type="HOGENOM" id="CLU_2769161_0_0_7"/>
<protein>
    <submittedName>
        <fullName evidence="2">Uncharacterized protein</fullName>
    </submittedName>
</protein>
<dbReference type="PaxDb" id="882-DVU_1476"/>
<sequence>MALQKEVAMLYSVGIAMRLQRVINHQQGDRHSHKHEGYRSHHPYGATLGATTKIQNIKIKLKQTTINHV</sequence>
<feature type="compositionally biased region" description="Basic and acidic residues" evidence="1">
    <location>
        <begin position="27"/>
        <end position="39"/>
    </location>
</feature>
<dbReference type="EMBL" id="AE017285">
    <property type="protein sequence ID" value="AAS95954.1"/>
    <property type="molecule type" value="Genomic_DNA"/>
</dbReference>
<accession>Q72C08</accession>
<dbReference type="KEGG" id="dvu:DVU_1476"/>
<dbReference type="EnsemblBacteria" id="AAS95954">
    <property type="protein sequence ID" value="AAS95954"/>
    <property type="gene ID" value="DVU_1476"/>
</dbReference>
<dbReference type="AlphaFoldDB" id="Q72C08"/>
<proteinExistence type="predicted"/>
<gene>
    <name evidence="2" type="ordered locus">DVU_1476</name>
</gene>
<keyword evidence="3" id="KW-1185">Reference proteome</keyword>